<dbReference type="Pfam" id="PF03446">
    <property type="entry name" value="NAD_binding_2"/>
    <property type="match status" value="1"/>
</dbReference>
<dbReference type="PROSITE" id="PS00895">
    <property type="entry name" value="3_HYDROXYISOBUT_DH"/>
    <property type="match status" value="1"/>
</dbReference>
<dbReference type="GO" id="GO:0050661">
    <property type="term" value="F:NADP binding"/>
    <property type="evidence" value="ECO:0007669"/>
    <property type="project" value="InterPro"/>
</dbReference>
<evidence type="ECO:0000259" key="8">
    <source>
        <dbReference type="Pfam" id="PF03446"/>
    </source>
</evidence>
<dbReference type="InterPro" id="IPR013328">
    <property type="entry name" value="6PGD_dom2"/>
</dbReference>
<evidence type="ECO:0000256" key="6">
    <source>
        <dbReference type="ARBA" id="ARBA00048640"/>
    </source>
</evidence>
<dbReference type="OrthoDB" id="9786703at2"/>
<proteinExistence type="inferred from homology"/>
<dbReference type="PANTHER" id="PTHR43060:SF3">
    <property type="entry name" value="2-HYDROXY-3-OXOPROPIONATE REDUCTASE"/>
    <property type="match status" value="1"/>
</dbReference>
<reference evidence="10 13" key="1">
    <citation type="submission" date="2016-09" db="EMBL/GenBank/DDBJ databases">
        <authorList>
            <consortium name="Pathogen Informatics"/>
        </authorList>
    </citation>
    <scope>NUCLEOTIDE SEQUENCE [LARGE SCALE GENOMIC DNA]</scope>
    <source>
        <strain evidence="10 13">82B</strain>
    </source>
</reference>
<reference evidence="11 12" key="2">
    <citation type="submission" date="2016-09" db="EMBL/GenBank/DDBJ databases">
        <authorList>
            <consortium name="Pathogen Informatics"/>
            <person name="Sun Q."/>
            <person name="Inoue M."/>
        </authorList>
    </citation>
    <scope>NUCLEOTIDE SEQUENCE [LARGE SCALE GENOMIC DNA]</scope>
    <source>
        <strain evidence="11 12">82C</strain>
    </source>
</reference>
<dbReference type="SUPFAM" id="SSF48179">
    <property type="entry name" value="6-phosphogluconate dehydrogenase C-terminal domain-like"/>
    <property type="match status" value="1"/>
</dbReference>
<dbReference type="AlphaFoldDB" id="A0A1D4JPW1"/>
<evidence type="ECO:0000256" key="7">
    <source>
        <dbReference type="PIRSR" id="PIRSR000103-1"/>
    </source>
</evidence>
<gene>
    <name evidence="10" type="primary">garR</name>
    <name evidence="10" type="ORF">SAMEA2297795_00869</name>
    <name evidence="11" type="ORF">SAMEA2297796_01334</name>
</gene>
<evidence type="ECO:0000313" key="11">
    <source>
        <dbReference type="EMBL" id="SCS88864.1"/>
    </source>
</evidence>
<feature type="domain" description="6-phosphogluconate dehydrogenase NADP-binding" evidence="8">
    <location>
        <begin position="2"/>
        <end position="162"/>
    </location>
</feature>
<evidence type="ECO:0000313" key="12">
    <source>
        <dbReference type="Proteomes" id="UP000095412"/>
    </source>
</evidence>
<evidence type="ECO:0000259" key="9">
    <source>
        <dbReference type="Pfam" id="PF14833"/>
    </source>
</evidence>
<sequence length="291" mass="31090">MKIGFIGLGIMGKPMVKNLLKSNIEVLVNDLNKEAEIEVANDGAVVVSIQEMAKESDCIITSLPNGAIVKSVLYSGENAITKQINSNVKTIIDTSSLTPNESLEISKILEEKSIKYIDAPVSGGEPLAITGELSVMIGCAEKDLKEIQQILSPIASSVIRVGDVGAGSVVKLANQIIVNTNIAALSEAVVLAKKFDIDLESMYEAIKGGLAGSNVMDAKFPKMINEDYRAGGTININMKDMKNVNSTADTVGLTLPLANQVKEIYKSEVAQGNGMNDHSGIIKYFEKINNM</sequence>
<evidence type="ECO:0000256" key="5">
    <source>
        <dbReference type="ARBA" id="ARBA00023027"/>
    </source>
</evidence>
<dbReference type="Pfam" id="PF14833">
    <property type="entry name" value="NAD_binding_11"/>
    <property type="match status" value="1"/>
</dbReference>
<feature type="domain" description="3-hydroxyisobutyrate dehydrogenase-like NAD-binding" evidence="9">
    <location>
        <begin position="165"/>
        <end position="284"/>
    </location>
</feature>
<protein>
    <recommendedName>
        <fullName evidence="3">6-phosphogluconate dehydrogenase, decarboxylating</fullName>
        <ecNumber evidence="2">1.1.1.44</ecNumber>
    </recommendedName>
</protein>
<dbReference type="InterPro" id="IPR002204">
    <property type="entry name" value="3-OH-isobutyrate_DH-rel_CS"/>
</dbReference>
<evidence type="ECO:0000313" key="13">
    <source>
        <dbReference type="Proteomes" id="UP000095768"/>
    </source>
</evidence>
<dbReference type="InterPro" id="IPR029154">
    <property type="entry name" value="HIBADH-like_NADP-bd"/>
</dbReference>
<evidence type="ECO:0000256" key="3">
    <source>
        <dbReference type="ARBA" id="ARBA00018193"/>
    </source>
</evidence>
<dbReference type="Proteomes" id="UP000095768">
    <property type="component" value="Unassembled WGS sequence"/>
</dbReference>
<dbReference type="Gene3D" id="1.10.1040.10">
    <property type="entry name" value="N-(1-d-carboxylethyl)-l-norvaline Dehydrogenase, domain 2"/>
    <property type="match status" value="1"/>
</dbReference>
<dbReference type="Proteomes" id="UP000095412">
    <property type="component" value="Unassembled WGS sequence"/>
</dbReference>
<dbReference type="Gene3D" id="3.40.50.720">
    <property type="entry name" value="NAD(P)-binding Rossmann-like Domain"/>
    <property type="match status" value="1"/>
</dbReference>
<dbReference type="GO" id="GO:0004616">
    <property type="term" value="F:phosphogluconate dehydrogenase (decarboxylating) activity"/>
    <property type="evidence" value="ECO:0007669"/>
    <property type="project" value="UniProtKB-EC"/>
</dbReference>
<dbReference type="GO" id="GO:0016054">
    <property type="term" value="P:organic acid catabolic process"/>
    <property type="evidence" value="ECO:0007669"/>
    <property type="project" value="UniProtKB-ARBA"/>
</dbReference>
<evidence type="ECO:0000256" key="2">
    <source>
        <dbReference type="ARBA" id="ARBA00013011"/>
    </source>
</evidence>
<dbReference type="SUPFAM" id="SSF51735">
    <property type="entry name" value="NAD(P)-binding Rossmann-fold domains"/>
    <property type="match status" value="1"/>
</dbReference>
<name>A0A1D4JPW1_9STAP</name>
<dbReference type="EMBL" id="FMPI01000007">
    <property type="protein sequence ID" value="SCS88864.1"/>
    <property type="molecule type" value="Genomic_DNA"/>
</dbReference>
<dbReference type="GO" id="GO:0051287">
    <property type="term" value="F:NAD binding"/>
    <property type="evidence" value="ECO:0007669"/>
    <property type="project" value="InterPro"/>
</dbReference>
<comment type="similarity">
    <text evidence="1">Belongs to the HIBADH-related family.</text>
</comment>
<accession>A0A1D4JPW1</accession>
<comment type="catalytic activity">
    <reaction evidence="6">
        <text>6-phospho-D-gluconate + NADP(+) = D-ribulose 5-phosphate + CO2 + NADPH</text>
        <dbReference type="Rhea" id="RHEA:10116"/>
        <dbReference type="ChEBI" id="CHEBI:16526"/>
        <dbReference type="ChEBI" id="CHEBI:57783"/>
        <dbReference type="ChEBI" id="CHEBI:58121"/>
        <dbReference type="ChEBI" id="CHEBI:58349"/>
        <dbReference type="ChEBI" id="CHEBI:58759"/>
        <dbReference type="EC" id="1.1.1.44"/>
    </reaction>
</comment>
<dbReference type="EC" id="1.1.1.44" evidence="2"/>
<dbReference type="InterPro" id="IPR008927">
    <property type="entry name" value="6-PGluconate_DH-like_C_sf"/>
</dbReference>
<evidence type="ECO:0000256" key="1">
    <source>
        <dbReference type="ARBA" id="ARBA00009080"/>
    </source>
</evidence>
<dbReference type="InterPro" id="IPR015815">
    <property type="entry name" value="HIBADH-related"/>
</dbReference>
<keyword evidence="12" id="KW-1185">Reference proteome</keyword>
<keyword evidence="4 10" id="KW-0560">Oxidoreductase</keyword>
<dbReference type="InterPro" id="IPR006115">
    <property type="entry name" value="6PGDH_NADP-bd"/>
</dbReference>
<evidence type="ECO:0000313" key="10">
    <source>
        <dbReference type="EMBL" id="SCS63716.1"/>
    </source>
</evidence>
<dbReference type="EMBL" id="FMPG01000002">
    <property type="protein sequence ID" value="SCS63716.1"/>
    <property type="molecule type" value="Genomic_DNA"/>
</dbReference>
<feature type="active site" evidence="7">
    <location>
        <position position="171"/>
    </location>
</feature>
<evidence type="ECO:0000256" key="4">
    <source>
        <dbReference type="ARBA" id="ARBA00023002"/>
    </source>
</evidence>
<keyword evidence="5" id="KW-0520">NAD</keyword>
<dbReference type="PIRSF" id="PIRSF000103">
    <property type="entry name" value="HIBADH"/>
    <property type="match status" value="1"/>
</dbReference>
<organism evidence="10 13">
    <name type="scientific">Staphylococcus caeli</name>
    <dbReference type="NCBI Taxonomy" id="2201815"/>
    <lineage>
        <taxon>Bacteria</taxon>
        <taxon>Bacillati</taxon>
        <taxon>Bacillota</taxon>
        <taxon>Bacilli</taxon>
        <taxon>Bacillales</taxon>
        <taxon>Staphylococcaceae</taxon>
        <taxon>Staphylococcus</taxon>
    </lineage>
</organism>
<dbReference type="InterPro" id="IPR036291">
    <property type="entry name" value="NAD(P)-bd_dom_sf"/>
</dbReference>
<dbReference type="PANTHER" id="PTHR43060">
    <property type="entry name" value="3-HYDROXYISOBUTYRATE DEHYDROGENASE-LIKE 1, MITOCHONDRIAL-RELATED"/>
    <property type="match status" value="1"/>
</dbReference>